<accession>A0A059BCJ2</accession>
<dbReference type="EMBL" id="KK198759">
    <property type="protein sequence ID" value="KCW63385.1"/>
    <property type="molecule type" value="Genomic_DNA"/>
</dbReference>
<dbReference type="Gramene" id="KCW63385">
    <property type="protein sequence ID" value="KCW63385"/>
    <property type="gene ID" value="EUGRSUZ_G01029"/>
</dbReference>
<dbReference type="InParanoid" id="A0A059BCJ2"/>
<name>A0A059BCJ2_EUCGR</name>
<sequence>MKNNTLGLQVSQTDHQDDWDFFMQFHFILQVMGLVNRQLFLSFSDPTMLTSPAYLKDFFAKKIGKT</sequence>
<organism evidence="1">
    <name type="scientific">Eucalyptus grandis</name>
    <name type="common">Flooded gum</name>
    <dbReference type="NCBI Taxonomy" id="71139"/>
    <lineage>
        <taxon>Eukaryota</taxon>
        <taxon>Viridiplantae</taxon>
        <taxon>Streptophyta</taxon>
        <taxon>Embryophyta</taxon>
        <taxon>Tracheophyta</taxon>
        <taxon>Spermatophyta</taxon>
        <taxon>Magnoliopsida</taxon>
        <taxon>eudicotyledons</taxon>
        <taxon>Gunneridae</taxon>
        <taxon>Pentapetalae</taxon>
        <taxon>rosids</taxon>
        <taxon>malvids</taxon>
        <taxon>Myrtales</taxon>
        <taxon>Myrtaceae</taxon>
        <taxon>Myrtoideae</taxon>
        <taxon>Eucalypteae</taxon>
        <taxon>Eucalyptus</taxon>
    </lineage>
</organism>
<reference evidence="1" key="1">
    <citation type="submission" date="2013-07" db="EMBL/GenBank/DDBJ databases">
        <title>The genome of Eucalyptus grandis.</title>
        <authorList>
            <person name="Schmutz J."/>
            <person name="Hayes R."/>
            <person name="Myburg A."/>
            <person name="Tuskan G."/>
            <person name="Grattapaglia D."/>
            <person name="Rokhsar D.S."/>
        </authorList>
    </citation>
    <scope>NUCLEOTIDE SEQUENCE</scope>
    <source>
        <tissue evidence="1">Leaf extractions</tissue>
    </source>
</reference>
<protein>
    <submittedName>
        <fullName evidence="1">Uncharacterized protein</fullName>
    </submittedName>
</protein>
<proteinExistence type="predicted"/>
<evidence type="ECO:0000313" key="1">
    <source>
        <dbReference type="EMBL" id="KCW63385.1"/>
    </source>
</evidence>
<dbReference type="AlphaFoldDB" id="A0A059BCJ2"/>
<gene>
    <name evidence="1" type="ORF">EUGRSUZ_G01029</name>
</gene>